<evidence type="ECO:0000256" key="3">
    <source>
        <dbReference type="ARBA" id="ARBA00022448"/>
    </source>
</evidence>
<evidence type="ECO:0000256" key="6">
    <source>
        <dbReference type="ARBA" id="ARBA00023284"/>
    </source>
</evidence>
<keyword evidence="3 7" id="KW-0813">Transport</keyword>
<keyword evidence="5" id="KW-1015">Disulfide bond</keyword>
<comment type="caution">
    <text evidence="9">The sequence shown here is derived from an EMBL/GenBank/DDBJ whole genome shotgun (WGS) entry which is preliminary data.</text>
</comment>
<gene>
    <name evidence="9" type="primary">grxC</name>
    <name evidence="9" type="ORF">Cva_00329</name>
</gene>
<dbReference type="InterPro" id="IPR002109">
    <property type="entry name" value="Glutaredoxin"/>
</dbReference>
<evidence type="ECO:0000256" key="1">
    <source>
        <dbReference type="ARBA" id="ARBA00002549"/>
    </source>
</evidence>
<dbReference type="PROSITE" id="PS00195">
    <property type="entry name" value="GLUTAREDOXIN_1"/>
    <property type="match status" value="1"/>
</dbReference>
<feature type="domain" description="Glutaredoxin" evidence="8">
    <location>
        <begin position="8"/>
        <end position="67"/>
    </location>
</feature>
<dbReference type="PANTHER" id="PTHR45694:SF18">
    <property type="entry name" value="GLUTAREDOXIN-1-RELATED"/>
    <property type="match status" value="1"/>
</dbReference>
<dbReference type="Pfam" id="PF00462">
    <property type="entry name" value="Glutaredoxin"/>
    <property type="match status" value="1"/>
</dbReference>
<evidence type="ECO:0000313" key="9">
    <source>
        <dbReference type="EMBL" id="GAO97692.1"/>
    </source>
</evidence>
<keyword evidence="7" id="KW-0963">Cytoplasm</keyword>
<comment type="similarity">
    <text evidence="2 7">Belongs to the glutaredoxin family.</text>
</comment>
<evidence type="ECO:0000256" key="4">
    <source>
        <dbReference type="ARBA" id="ARBA00022982"/>
    </source>
</evidence>
<dbReference type="GO" id="GO:0045454">
    <property type="term" value="P:cell redox homeostasis"/>
    <property type="evidence" value="ECO:0007669"/>
    <property type="project" value="InterPro"/>
</dbReference>
<organism evidence="9 10">
    <name type="scientific">Caedimonas varicaedens</name>
    <dbReference type="NCBI Taxonomy" id="1629334"/>
    <lineage>
        <taxon>Bacteria</taxon>
        <taxon>Pseudomonadati</taxon>
        <taxon>Pseudomonadota</taxon>
        <taxon>Alphaproteobacteria</taxon>
        <taxon>Holosporales</taxon>
        <taxon>Caedimonadaceae</taxon>
        <taxon>Caedimonas</taxon>
    </lineage>
</organism>
<dbReference type="Gene3D" id="3.40.30.10">
    <property type="entry name" value="Glutaredoxin"/>
    <property type="match status" value="1"/>
</dbReference>
<proteinExistence type="inferred from homology"/>
<evidence type="ECO:0000256" key="7">
    <source>
        <dbReference type="RuleBase" id="RU364065"/>
    </source>
</evidence>
<reference evidence="9 10" key="1">
    <citation type="submission" date="2015-03" db="EMBL/GenBank/DDBJ databases">
        <title>Caedibacter varicaedens, whole genome shotgun sequence.</title>
        <authorList>
            <person name="Suzuki H."/>
            <person name="Dapper A.L."/>
            <person name="Gibson A.K."/>
            <person name="Jackson C."/>
            <person name="Lee H."/>
            <person name="Pejaver V.R."/>
            <person name="Doak T."/>
            <person name="Lynch M."/>
        </authorList>
    </citation>
    <scope>NUCLEOTIDE SEQUENCE [LARGE SCALE GENOMIC DNA]</scope>
</reference>
<evidence type="ECO:0000256" key="2">
    <source>
        <dbReference type="ARBA" id="ARBA00007787"/>
    </source>
</evidence>
<dbReference type="GO" id="GO:0005737">
    <property type="term" value="C:cytoplasm"/>
    <property type="evidence" value="ECO:0007669"/>
    <property type="project" value="TreeGrafter"/>
</dbReference>
<dbReference type="PROSITE" id="PS51354">
    <property type="entry name" value="GLUTAREDOXIN_2"/>
    <property type="match status" value="1"/>
</dbReference>
<dbReference type="GO" id="GO:0034599">
    <property type="term" value="P:cellular response to oxidative stress"/>
    <property type="evidence" value="ECO:0007669"/>
    <property type="project" value="TreeGrafter"/>
</dbReference>
<keyword evidence="10" id="KW-1185">Reference proteome</keyword>
<keyword evidence="6 7" id="KW-0676">Redox-active center</keyword>
<evidence type="ECO:0000259" key="8">
    <source>
        <dbReference type="Pfam" id="PF00462"/>
    </source>
</evidence>
<dbReference type="NCBIfam" id="TIGR02181">
    <property type="entry name" value="GRX_bact"/>
    <property type="match status" value="1"/>
</dbReference>
<comment type="function">
    <text evidence="1 7">Has a glutathione-disulfide oxidoreductase activity in the presence of NADPH and glutathione reductase. Reduces low molecular weight disulfides and proteins.</text>
</comment>
<dbReference type="PRINTS" id="PR00160">
    <property type="entry name" value="GLUTAREDOXIN"/>
</dbReference>
<dbReference type="InterPro" id="IPR036249">
    <property type="entry name" value="Thioredoxin-like_sf"/>
</dbReference>
<keyword evidence="4 7" id="KW-0249">Electron transport</keyword>
<dbReference type="AlphaFoldDB" id="A0A0K8MB57"/>
<dbReference type="Proteomes" id="UP000036771">
    <property type="component" value="Unassembled WGS sequence"/>
</dbReference>
<dbReference type="PANTHER" id="PTHR45694">
    <property type="entry name" value="GLUTAREDOXIN 2"/>
    <property type="match status" value="1"/>
</dbReference>
<dbReference type="EMBL" id="BBVC01000014">
    <property type="protein sequence ID" value="GAO97692.1"/>
    <property type="molecule type" value="Genomic_DNA"/>
</dbReference>
<evidence type="ECO:0000256" key="5">
    <source>
        <dbReference type="ARBA" id="ARBA00023157"/>
    </source>
</evidence>
<dbReference type="SUPFAM" id="SSF52833">
    <property type="entry name" value="Thioredoxin-like"/>
    <property type="match status" value="1"/>
</dbReference>
<dbReference type="OrthoDB" id="9814618at2"/>
<dbReference type="InterPro" id="IPR011767">
    <property type="entry name" value="GLR_AS"/>
</dbReference>
<evidence type="ECO:0000313" key="10">
    <source>
        <dbReference type="Proteomes" id="UP000036771"/>
    </source>
</evidence>
<sequence length="87" mass="9740">MTLQESDILVYTTKVCPYCHAAKGLLNQKGVKFKEIDVSDPVERLALIEKAKGRKTVPQIFIKSQHIGGYDDLKALDDRGELDPLLL</sequence>
<name>A0A0K8MB57_9PROT</name>
<dbReference type="InterPro" id="IPR014025">
    <property type="entry name" value="Glutaredoxin_subgr"/>
</dbReference>
<dbReference type="GO" id="GO:0015038">
    <property type="term" value="F:glutathione disulfide oxidoreductase activity"/>
    <property type="evidence" value="ECO:0007669"/>
    <property type="project" value="UniProtKB-UniRule"/>
</dbReference>
<protein>
    <recommendedName>
        <fullName evidence="7">Glutaredoxin</fullName>
    </recommendedName>
</protein>
<dbReference type="InterPro" id="IPR011900">
    <property type="entry name" value="GRX_bact"/>
</dbReference>
<dbReference type="CDD" id="cd03418">
    <property type="entry name" value="GRX_GRXb_1_3_like"/>
    <property type="match status" value="1"/>
</dbReference>
<accession>A0A0K8MB57</accession>
<dbReference type="STRING" id="1629334.Cva_00329"/>